<dbReference type="Gene3D" id="2.40.70.10">
    <property type="entry name" value="Acid Proteases"/>
    <property type="match status" value="2"/>
</dbReference>
<dbReference type="SUPFAM" id="SSF50630">
    <property type="entry name" value="Acid proteases"/>
    <property type="match status" value="1"/>
</dbReference>
<dbReference type="InterPro" id="IPR034164">
    <property type="entry name" value="Pepsin-like_dom"/>
</dbReference>
<dbReference type="GO" id="GO:0004190">
    <property type="term" value="F:aspartic-type endopeptidase activity"/>
    <property type="evidence" value="ECO:0007669"/>
    <property type="project" value="InterPro"/>
</dbReference>
<organism evidence="5 6">
    <name type="scientific">Elasticomyces elasticus</name>
    <dbReference type="NCBI Taxonomy" id="574655"/>
    <lineage>
        <taxon>Eukaryota</taxon>
        <taxon>Fungi</taxon>
        <taxon>Dikarya</taxon>
        <taxon>Ascomycota</taxon>
        <taxon>Pezizomycotina</taxon>
        <taxon>Dothideomycetes</taxon>
        <taxon>Dothideomycetidae</taxon>
        <taxon>Mycosphaerellales</taxon>
        <taxon>Teratosphaeriaceae</taxon>
        <taxon>Elasticomyces</taxon>
    </lineage>
</organism>
<dbReference type="PANTHER" id="PTHR47965">
    <property type="entry name" value="ASPARTYL PROTEASE-RELATED"/>
    <property type="match status" value="1"/>
</dbReference>
<evidence type="ECO:0000256" key="1">
    <source>
        <dbReference type="ARBA" id="ARBA00007447"/>
    </source>
</evidence>
<dbReference type="InterPro" id="IPR033121">
    <property type="entry name" value="PEPTIDASE_A1"/>
</dbReference>
<dbReference type="Proteomes" id="UP001310594">
    <property type="component" value="Unassembled WGS sequence"/>
</dbReference>
<evidence type="ECO:0000313" key="5">
    <source>
        <dbReference type="EMBL" id="KAK5705104.1"/>
    </source>
</evidence>
<dbReference type="InterPro" id="IPR021109">
    <property type="entry name" value="Peptidase_aspartic_dom_sf"/>
</dbReference>
<reference evidence="5" key="1">
    <citation type="submission" date="2023-08" db="EMBL/GenBank/DDBJ databases">
        <title>Black Yeasts Isolated from many extreme environments.</title>
        <authorList>
            <person name="Coleine C."/>
            <person name="Stajich J.E."/>
            <person name="Selbmann L."/>
        </authorList>
    </citation>
    <scope>NUCLEOTIDE SEQUENCE</scope>
    <source>
        <strain evidence="5">CCFEE 5810</strain>
    </source>
</reference>
<sequence length="563" mass="60806">MAEGTATIVAAPLSWSPSSFWDGNDGLWNTFLVDVGTPPQQFRVLPSTAGQETWLPNPQGCTTANPDDPGYCGYLRGALPFNGANSSGFFNNESSSWDLIGLYTLDAQEAELGYTGNGLYGFDTVALNGTTTPFSENKSVVAGVADLDYWLGVFGLGPKAINFTTFNDPIPNYMRTLVDNNTIPSLSWGYTAGAFYRDQAPASLILGGFDANRISGANLTIEMNGDNSRPLQVAITKIFGENTLGGAGIDLLPAATYHFIDSTLPHIWLPDDAIQLFVDNFGLTYDNDTDLFLINDTMRELMLSNNPTVTFVLGTSKSAAQNETLNIALPYAAFDLQASYPFYQNATNYFPIRRAANSSQYTIGRTFLQEAYLTADWDRNNFTVAQASFFNLDTQHIVAIDKYVAPPESTSTVPASKPPKPSDGISGGAIAGIVVAAIVGIALVGLGIWFMMRRNRKHQPLPTSDHENPDTAIPMGAYSDDKKDASNVRGSELPSEHALVEAPGNEKRPSELASPYMPALEMEGDAGKARARSGMVEMPASTDRNDGVRYELHGSEPGNDLRT</sequence>
<evidence type="ECO:0000259" key="4">
    <source>
        <dbReference type="PROSITE" id="PS51767"/>
    </source>
</evidence>
<dbReference type="CDD" id="cd05471">
    <property type="entry name" value="pepsin_like"/>
    <property type="match status" value="1"/>
</dbReference>
<gene>
    <name evidence="5" type="ORF">LTR97_002219</name>
</gene>
<dbReference type="EMBL" id="JAVRQU010000003">
    <property type="protein sequence ID" value="KAK5705104.1"/>
    <property type="molecule type" value="Genomic_DNA"/>
</dbReference>
<comment type="caution">
    <text evidence="5">The sequence shown here is derived from an EMBL/GenBank/DDBJ whole genome shotgun (WGS) entry which is preliminary data.</text>
</comment>
<evidence type="ECO:0000256" key="2">
    <source>
        <dbReference type="SAM" id="MobiDB-lite"/>
    </source>
</evidence>
<dbReference type="PROSITE" id="PS51767">
    <property type="entry name" value="PEPTIDASE_A1"/>
    <property type="match status" value="1"/>
</dbReference>
<feature type="region of interest" description="Disordered" evidence="2">
    <location>
        <begin position="460"/>
        <end position="514"/>
    </location>
</feature>
<accession>A0AAN7VV39</accession>
<dbReference type="PRINTS" id="PR00792">
    <property type="entry name" value="PEPSIN"/>
</dbReference>
<dbReference type="GO" id="GO:0006508">
    <property type="term" value="P:proteolysis"/>
    <property type="evidence" value="ECO:0007669"/>
    <property type="project" value="InterPro"/>
</dbReference>
<name>A0AAN7VV39_9PEZI</name>
<feature type="compositionally biased region" description="Basic and acidic residues" evidence="2">
    <location>
        <begin position="543"/>
        <end position="563"/>
    </location>
</feature>
<dbReference type="GO" id="GO:0009277">
    <property type="term" value="C:fungal-type cell wall"/>
    <property type="evidence" value="ECO:0007669"/>
    <property type="project" value="TreeGrafter"/>
</dbReference>
<comment type="similarity">
    <text evidence="1">Belongs to the peptidase A1 family.</text>
</comment>
<dbReference type="Pfam" id="PF00026">
    <property type="entry name" value="Asp"/>
    <property type="match status" value="1"/>
</dbReference>
<dbReference type="GO" id="GO:0031505">
    <property type="term" value="P:fungal-type cell wall organization"/>
    <property type="evidence" value="ECO:0007669"/>
    <property type="project" value="TreeGrafter"/>
</dbReference>
<dbReference type="AlphaFoldDB" id="A0AAN7VV39"/>
<feature type="domain" description="Peptidase A1" evidence="4">
    <location>
        <begin position="29"/>
        <end position="385"/>
    </location>
</feature>
<feature type="compositionally biased region" description="Basic and acidic residues" evidence="2">
    <location>
        <begin position="494"/>
        <end position="510"/>
    </location>
</feature>
<dbReference type="CDD" id="cd12087">
    <property type="entry name" value="TM_EGFR-like"/>
    <property type="match status" value="1"/>
</dbReference>
<keyword evidence="3" id="KW-1133">Transmembrane helix</keyword>
<feature type="region of interest" description="Disordered" evidence="2">
    <location>
        <begin position="538"/>
        <end position="563"/>
    </location>
</feature>
<evidence type="ECO:0000256" key="3">
    <source>
        <dbReference type="SAM" id="Phobius"/>
    </source>
</evidence>
<evidence type="ECO:0000313" key="6">
    <source>
        <dbReference type="Proteomes" id="UP001310594"/>
    </source>
</evidence>
<keyword evidence="3" id="KW-0812">Transmembrane</keyword>
<dbReference type="GO" id="GO:0005576">
    <property type="term" value="C:extracellular region"/>
    <property type="evidence" value="ECO:0007669"/>
    <property type="project" value="TreeGrafter"/>
</dbReference>
<dbReference type="PANTHER" id="PTHR47965:SF101">
    <property type="entry name" value="HYPOTHETICAL ASPARTYL PROTEASE (EUROFUNG)-RELATED"/>
    <property type="match status" value="1"/>
</dbReference>
<keyword evidence="3" id="KW-0472">Membrane</keyword>
<proteinExistence type="inferred from homology"/>
<protein>
    <recommendedName>
        <fullName evidence="4">Peptidase A1 domain-containing protein</fullName>
    </recommendedName>
</protein>
<dbReference type="InterPro" id="IPR001461">
    <property type="entry name" value="Aspartic_peptidase_A1"/>
</dbReference>
<feature type="transmembrane region" description="Helical" evidence="3">
    <location>
        <begin position="429"/>
        <end position="451"/>
    </location>
</feature>